<feature type="compositionally biased region" description="Polar residues" evidence="1">
    <location>
        <begin position="72"/>
        <end position="81"/>
    </location>
</feature>
<keyword evidence="3" id="KW-1185">Reference proteome</keyword>
<evidence type="ECO:0000313" key="3">
    <source>
        <dbReference type="Proteomes" id="UP000258309"/>
    </source>
</evidence>
<gene>
    <name evidence="2" type="ORF">B7463_g4436</name>
</gene>
<feature type="region of interest" description="Disordered" evidence="1">
    <location>
        <begin position="51"/>
        <end position="119"/>
    </location>
</feature>
<dbReference type="SUPFAM" id="SSF48403">
    <property type="entry name" value="Ankyrin repeat"/>
    <property type="match status" value="1"/>
</dbReference>
<protein>
    <submittedName>
        <fullName evidence="2">Uncharacterized protein</fullName>
    </submittedName>
</protein>
<evidence type="ECO:0000313" key="2">
    <source>
        <dbReference type="EMBL" id="RFU31916.1"/>
    </source>
</evidence>
<sequence>MATSTSSRRLKANRVAINVEDGRTPLRNAKENSHRSIVKYLEQNERIYSNIPHKDSLIPPNNAQHKGHLNVSKPQKPTSGAINLPKRPKTGAEQPASTTCNSKSRANHADRAAKEAIVA</sequence>
<feature type="non-terminal residue" evidence="2">
    <location>
        <position position="1"/>
    </location>
</feature>
<name>A0A3E2HES6_SCYLI</name>
<dbReference type="AlphaFoldDB" id="A0A3E2HES6"/>
<dbReference type="EMBL" id="NCSJ02000065">
    <property type="protein sequence ID" value="RFU31916.1"/>
    <property type="molecule type" value="Genomic_DNA"/>
</dbReference>
<dbReference type="InterPro" id="IPR036770">
    <property type="entry name" value="Ankyrin_rpt-contain_sf"/>
</dbReference>
<feature type="compositionally biased region" description="Basic and acidic residues" evidence="1">
    <location>
        <begin position="107"/>
        <end position="119"/>
    </location>
</feature>
<organism evidence="2 3">
    <name type="scientific">Scytalidium lignicola</name>
    <name type="common">Hyphomycete</name>
    <dbReference type="NCBI Taxonomy" id="5539"/>
    <lineage>
        <taxon>Eukaryota</taxon>
        <taxon>Fungi</taxon>
        <taxon>Dikarya</taxon>
        <taxon>Ascomycota</taxon>
        <taxon>Pezizomycotina</taxon>
        <taxon>Leotiomycetes</taxon>
        <taxon>Leotiomycetes incertae sedis</taxon>
        <taxon>Scytalidium</taxon>
    </lineage>
</organism>
<proteinExistence type="predicted"/>
<comment type="caution">
    <text evidence="2">The sequence shown here is derived from an EMBL/GenBank/DDBJ whole genome shotgun (WGS) entry which is preliminary data.</text>
</comment>
<accession>A0A3E2HES6</accession>
<evidence type="ECO:0000256" key="1">
    <source>
        <dbReference type="SAM" id="MobiDB-lite"/>
    </source>
</evidence>
<reference evidence="2 3" key="1">
    <citation type="submission" date="2018-05" db="EMBL/GenBank/DDBJ databases">
        <title>Draft genome sequence of Scytalidium lignicola DSM 105466, a ubiquitous saprotrophic fungus.</title>
        <authorList>
            <person name="Buettner E."/>
            <person name="Gebauer A.M."/>
            <person name="Hofrichter M."/>
            <person name="Liers C."/>
            <person name="Kellner H."/>
        </authorList>
    </citation>
    <scope>NUCLEOTIDE SEQUENCE [LARGE SCALE GENOMIC DNA]</scope>
    <source>
        <strain evidence="2 3">DSM 105466</strain>
    </source>
</reference>
<feature type="non-terminal residue" evidence="2">
    <location>
        <position position="119"/>
    </location>
</feature>
<dbReference type="Proteomes" id="UP000258309">
    <property type="component" value="Unassembled WGS sequence"/>
</dbReference>
<feature type="compositionally biased region" description="Polar residues" evidence="1">
    <location>
        <begin position="95"/>
        <end position="104"/>
    </location>
</feature>